<protein>
    <submittedName>
        <fullName evidence="1">Uncharacterized protein</fullName>
    </submittedName>
</protein>
<dbReference type="AlphaFoldDB" id="A0A401SZE9"/>
<dbReference type="OMA" id="KLCHKTS"/>
<dbReference type="EMBL" id="BEZZ01000740">
    <property type="protein sequence ID" value="GCC35758.1"/>
    <property type="molecule type" value="Genomic_DNA"/>
</dbReference>
<evidence type="ECO:0000313" key="1">
    <source>
        <dbReference type="EMBL" id="GCC35758.1"/>
    </source>
</evidence>
<accession>A0A401SZE9</accession>
<dbReference type="STRING" id="137246.A0A401SZE9"/>
<gene>
    <name evidence="1" type="ORF">chiPu_0014246</name>
</gene>
<sequence length="130" mass="15210">MSDDAERCCKELEVRQTVFGELLEKVAVKRLLGPIYRNWEPLVYHSLSNILRHIDAPGFDSLLSDYITFVHQPQDKRTLSFYLEFTEVCINTILYWLFTRKVSSLLVQKLLEKTVSYLGARGNQLGLIWR</sequence>
<comment type="caution">
    <text evidence="1">The sequence shown here is derived from an EMBL/GenBank/DDBJ whole genome shotgun (WGS) entry which is preliminary data.</text>
</comment>
<proteinExistence type="predicted"/>
<name>A0A401SZE9_CHIPU</name>
<dbReference type="OrthoDB" id="6419934at2759"/>
<organism evidence="1 2">
    <name type="scientific">Chiloscyllium punctatum</name>
    <name type="common">Brownbanded bambooshark</name>
    <name type="synonym">Hemiscyllium punctatum</name>
    <dbReference type="NCBI Taxonomy" id="137246"/>
    <lineage>
        <taxon>Eukaryota</taxon>
        <taxon>Metazoa</taxon>
        <taxon>Chordata</taxon>
        <taxon>Craniata</taxon>
        <taxon>Vertebrata</taxon>
        <taxon>Chondrichthyes</taxon>
        <taxon>Elasmobranchii</taxon>
        <taxon>Galeomorphii</taxon>
        <taxon>Galeoidea</taxon>
        <taxon>Orectolobiformes</taxon>
        <taxon>Hemiscylliidae</taxon>
        <taxon>Chiloscyllium</taxon>
    </lineage>
</organism>
<dbReference type="Proteomes" id="UP000287033">
    <property type="component" value="Unassembled WGS sequence"/>
</dbReference>
<reference evidence="1 2" key="1">
    <citation type="journal article" date="2018" name="Nat. Ecol. Evol.">
        <title>Shark genomes provide insights into elasmobranch evolution and the origin of vertebrates.</title>
        <authorList>
            <person name="Hara Y"/>
            <person name="Yamaguchi K"/>
            <person name="Onimaru K"/>
            <person name="Kadota M"/>
            <person name="Koyanagi M"/>
            <person name="Keeley SD"/>
            <person name="Tatsumi K"/>
            <person name="Tanaka K"/>
            <person name="Motone F"/>
            <person name="Kageyama Y"/>
            <person name="Nozu R"/>
            <person name="Adachi N"/>
            <person name="Nishimura O"/>
            <person name="Nakagawa R"/>
            <person name="Tanegashima C"/>
            <person name="Kiyatake I"/>
            <person name="Matsumoto R"/>
            <person name="Murakumo K"/>
            <person name="Nishida K"/>
            <person name="Terakita A"/>
            <person name="Kuratani S"/>
            <person name="Sato K"/>
            <person name="Hyodo S Kuraku.S."/>
        </authorList>
    </citation>
    <scope>NUCLEOTIDE SEQUENCE [LARGE SCALE GENOMIC DNA]</scope>
</reference>
<keyword evidence="2" id="KW-1185">Reference proteome</keyword>
<evidence type="ECO:0000313" key="2">
    <source>
        <dbReference type="Proteomes" id="UP000287033"/>
    </source>
</evidence>